<feature type="compositionally biased region" description="Pro residues" evidence="1">
    <location>
        <begin position="36"/>
        <end position="46"/>
    </location>
</feature>
<accession>A0ABS4W3H4</accession>
<feature type="region of interest" description="Disordered" evidence="1">
    <location>
        <begin position="26"/>
        <end position="56"/>
    </location>
</feature>
<dbReference type="InterPro" id="IPR000757">
    <property type="entry name" value="Beta-glucanase-like"/>
</dbReference>
<keyword evidence="4" id="KW-1185">Reference proteome</keyword>
<evidence type="ECO:0000259" key="2">
    <source>
        <dbReference type="PROSITE" id="PS51762"/>
    </source>
</evidence>
<dbReference type="PROSITE" id="PS51762">
    <property type="entry name" value="GH16_2"/>
    <property type="match status" value="1"/>
</dbReference>
<gene>
    <name evidence="3" type="ORF">JOF36_006451</name>
</gene>
<sequence length="262" mass="28690">MALVLVAVTGLIWTVLVPPDGEVGGVTATSALDNQLPPPPPPPPPQQWRQVGGDEFDGTRVDRSSWTVYNSPGGFGNGLRRPSAISMDDGLLTITARPRAAGGGVSGGMAMHSGQPYGRWEFRARTDPGTGYSPAILLWPDSERFPADGELDMMEIPYGDRGAATAFVHYGAENHVLSTETPGDFTQWHTFAMEWLPDRITWYVDGEKKWEVTDRRAIPTTPMHLCIQLDQGPAVKWIPAPDATTPDEVRLQVDWARVYEPV</sequence>
<dbReference type="SUPFAM" id="SSF49899">
    <property type="entry name" value="Concanavalin A-like lectins/glucanases"/>
    <property type="match status" value="1"/>
</dbReference>
<dbReference type="Pfam" id="PF00722">
    <property type="entry name" value="Glyco_hydro_16"/>
    <property type="match status" value="1"/>
</dbReference>
<dbReference type="InterPro" id="IPR050546">
    <property type="entry name" value="Glycosyl_Hydrlase_16"/>
</dbReference>
<feature type="domain" description="GH16" evidence="2">
    <location>
        <begin position="31"/>
        <end position="262"/>
    </location>
</feature>
<dbReference type="InterPro" id="IPR013320">
    <property type="entry name" value="ConA-like_dom_sf"/>
</dbReference>
<dbReference type="Gene3D" id="2.60.120.200">
    <property type="match status" value="1"/>
</dbReference>
<proteinExistence type="predicted"/>
<comment type="caution">
    <text evidence="3">The sequence shown here is derived from an EMBL/GenBank/DDBJ whole genome shotgun (WGS) entry which is preliminary data.</text>
</comment>
<evidence type="ECO:0000313" key="3">
    <source>
        <dbReference type="EMBL" id="MBP2370755.1"/>
    </source>
</evidence>
<name>A0ABS4W3H4_9PSEU</name>
<dbReference type="Proteomes" id="UP001519295">
    <property type="component" value="Unassembled WGS sequence"/>
</dbReference>
<organism evidence="3 4">
    <name type="scientific">Pseudonocardia parietis</name>
    <dbReference type="NCBI Taxonomy" id="570936"/>
    <lineage>
        <taxon>Bacteria</taxon>
        <taxon>Bacillati</taxon>
        <taxon>Actinomycetota</taxon>
        <taxon>Actinomycetes</taxon>
        <taxon>Pseudonocardiales</taxon>
        <taxon>Pseudonocardiaceae</taxon>
        <taxon>Pseudonocardia</taxon>
    </lineage>
</organism>
<dbReference type="PANTHER" id="PTHR10963:SF60">
    <property type="entry name" value="GRAM-NEGATIVE BACTERIA-BINDING PROTEIN 1-RELATED"/>
    <property type="match status" value="1"/>
</dbReference>
<dbReference type="PANTHER" id="PTHR10963">
    <property type="entry name" value="GLYCOSYL HYDROLASE-RELATED"/>
    <property type="match status" value="1"/>
</dbReference>
<dbReference type="CDD" id="cd00413">
    <property type="entry name" value="Glyco_hydrolase_16"/>
    <property type="match status" value="1"/>
</dbReference>
<dbReference type="RefSeq" id="WP_210034258.1">
    <property type="nucleotide sequence ID" value="NZ_JAGINU010000001.1"/>
</dbReference>
<dbReference type="EMBL" id="JAGINU010000001">
    <property type="protein sequence ID" value="MBP2370755.1"/>
    <property type="molecule type" value="Genomic_DNA"/>
</dbReference>
<reference evidence="3 4" key="1">
    <citation type="submission" date="2021-03" db="EMBL/GenBank/DDBJ databases">
        <title>Sequencing the genomes of 1000 actinobacteria strains.</title>
        <authorList>
            <person name="Klenk H.-P."/>
        </authorList>
    </citation>
    <scope>NUCLEOTIDE SEQUENCE [LARGE SCALE GENOMIC DNA]</scope>
    <source>
        <strain evidence="3 4">DSM 45256</strain>
    </source>
</reference>
<evidence type="ECO:0000313" key="4">
    <source>
        <dbReference type="Proteomes" id="UP001519295"/>
    </source>
</evidence>
<protein>
    <submittedName>
        <fullName evidence="3">Beta-glucanase (GH16 family)</fullName>
    </submittedName>
</protein>
<evidence type="ECO:0000256" key="1">
    <source>
        <dbReference type="SAM" id="MobiDB-lite"/>
    </source>
</evidence>